<evidence type="ECO:0000313" key="4">
    <source>
        <dbReference type="Proteomes" id="UP000278807"/>
    </source>
</evidence>
<dbReference type="GO" id="GO:0042910">
    <property type="term" value="F:xenobiotic transmembrane transporter activity"/>
    <property type="evidence" value="ECO:0007669"/>
    <property type="project" value="InterPro"/>
</dbReference>
<reference evidence="3 4" key="2">
    <citation type="submission" date="2018-11" db="EMBL/GenBank/DDBJ databases">
        <authorList>
            <consortium name="Pathogen Informatics"/>
        </authorList>
    </citation>
    <scope>NUCLEOTIDE SEQUENCE [LARGE SCALE GENOMIC DNA]</scope>
</reference>
<dbReference type="GO" id="GO:0015297">
    <property type="term" value="F:antiporter activity"/>
    <property type="evidence" value="ECO:0007669"/>
    <property type="project" value="InterPro"/>
</dbReference>
<evidence type="ECO:0000313" key="3">
    <source>
        <dbReference type="EMBL" id="VDO00253.1"/>
    </source>
</evidence>
<evidence type="ECO:0000256" key="2">
    <source>
        <dbReference type="SAM" id="Phobius"/>
    </source>
</evidence>
<dbReference type="AlphaFoldDB" id="A0A0R3TBF6"/>
<keyword evidence="2" id="KW-1133">Transmembrane helix</keyword>
<dbReference type="EMBL" id="UZAE01003054">
    <property type="protein sequence ID" value="VDO00253.1"/>
    <property type="molecule type" value="Genomic_DNA"/>
</dbReference>
<dbReference type="PANTHER" id="PTHR11206">
    <property type="entry name" value="MULTIDRUG RESISTANCE PROTEIN"/>
    <property type="match status" value="1"/>
</dbReference>
<feature type="transmembrane region" description="Helical" evidence="2">
    <location>
        <begin position="41"/>
        <end position="67"/>
    </location>
</feature>
<dbReference type="InterPro" id="IPR002528">
    <property type="entry name" value="MATE_fam"/>
</dbReference>
<accession>A0A0R3TBF6</accession>
<feature type="transmembrane region" description="Helical" evidence="2">
    <location>
        <begin position="74"/>
        <end position="98"/>
    </location>
</feature>
<comment type="similarity">
    <text evidence="1">Belongs to the multi antimicrobial extrusion (MATE) (TC 2.A.66.1) family.</text>
</comment>
<keyword evidence="4" id="KW-1185">Reference proteome</keyword>
<feature type="transmembrane region" description="Helical" evidence="2">
    <location>
        <begin position="133"/>
        <end position="153"/>
    </location>
</feature>
<protein>
    <submittedName>
        <fullName evidence="5">G protein-coupled receptor</fullName>
    </submittedName>
</protein>
<proteinExistence type="inferred from homology"/>
<gene>
    <name evidence="3" type="ORF">HNAJ_LOCUS4393</name>
</gene>
<dbReference type="STRING" id="102285.A0A0R3TBF6"/>
<dbReference type="WBParaSite" id="HNAJ_0000439501-mRNA-1">
    <property type="protein sequence ID" value="HNAJ_0000439501-mRNA-1"/>
    <property type="gene ID" value="HNAJ_0000439501"/>
</dbReference>
<dbReference type="Proteomes" id="UP000278807">
    <property type="component" value="Unassembled WGS sequence"/>
</dbReference>
<dbReference type="GO" id="GO:0016020">
    <property type="term" value="C:membrane"/>
    <property type="evidence" value="ECO:0007669"/>
    <property type="project" value="InterPro"/>
</dbReference>
<organism evidence="5">
    <name type="scientific">Rodentolepis nana</name>
    <name type="common">Dwarf tapeworm</name>
    <name type="synonym">Hymenolepis nana</name>
    <dbReference type="NCBI Taxonomy" id="102285"/>
    <lineage>
        <taxon>Eukaryota</taxon>
        <taxon>Metazoa</taxon>
        <taxon>Spiralia</taxon>
        <taxon>Lophotrochozoa</taxon>
        <taxon>Platyhelminthes</taxon>
        <taxon>Cestoda</taxon>
        <taxon>Eucestoda</taxon>
        <taxon>Cyclophyllidea</taxon>
        <taxon>Hymenolepididae</taxon>
        <taxon>Rodentolepis</taxon>
    </lineage>
</organism>
<evidence type="ECO:0000256" key="1">
    <source>
        <dbReference type="ARBA" id="ARBA00010199"/>
    </source>
</evidence>
<dbReference type="Pfam" id="PF01554">
    <property type="entry name" value="MatE"/>
    <property type="match status" value="1"/>
</dbReference>
<sequence>MEGKSNGRAYSSEISLQDKTEKKGCWARYFPFGFWSEWRHLAILAFPIILTNMCNYIMVPVSIYFLGKMGPTELAAGGLAICIFHVAGLSIMAGLLTASDTLFPQRLSLQVFFSERVALNERDFHPLSFPLEFAAAVILSLCCLPCWAIYIIIEPILLATKQPPLVAKYEPYIFFSYYYIDVTAFASCKSKYAF</sequence>
<dbReference type="OrthoDB" id="2126698at2759"/>
<name>A0A0R3TBF6_RODNA</name>
<evidence type="ECO:0000313" key="5">
    <source>
        <dbReference type="WBParaSite" id="HNAJ_0000439501-mRNA-1"/>
    </source>
</evidence>
<keyword evidence="2" id="KW-0472">Membrane</keyword>
<reference evidence="5" key="1">
    <citation type="submission" date="2017-02" db="UniProtKB">
        <authorList>
            <consortium name="WormBaseParasite"/>
        </authorList>
    </citation>
    <scope>IDENTIFICATION</scope>
</reference>
<keyword evidence="2" id="KW-0812">Transmembrane</keyword>